<feature type="region of interest" description="Disordered" evidence="3">
    <location>
        <begin position="1"/>
        <end position="38"/>
    </location>
</feature>
<dbReference type="GO" id="GO:0000428">
    <property type="term" value="C:DNA-directed RNA polymerase complex"/>
    <property type="evidence" value="ECO:0007669"/>
    <property type="project" value="UniProtKB-KW"/>
</dbReference>
<keyword evidence="2" id="KW-0804">Transcription</keyword>
<organism evidence="4 5">
    <name type="scientific">Cyclotella atomus</name>
    <dbReference type="NCBI Taxonomy" id="382360"/>
    <lineage>
        <taxon>Eukaryota</taxon>
        <taxon>Sar</taxon>
        <taxon>Stramenopiles</taxon>
        <taxon>Ochrophyta</taxon>
        <taxon>Bacillariophyta</taxon>
        <taxon>Coscinodiscophyceae</taxon>
        <taxon>Thalassiosirophycidae</taxon>
        <taxon>Stephanodiscales</taxon>
        <taxon>Stephanodiscaceae</taxon>
        <taxon>Cyclotella</taxon>
    </lineage>
</organism>
<feature type="compositionally biased region" description="Basic residues" evidence="3">
    <location>
        <begin position="1"/>
        <end position="24"/>
    </location>
</feature>
<dbReference type="InterPro" id="IPR036898">
    <property type="entry name" value="RNA_pol_Rpb7-like_N_sf"/>
</dbReference>
<feature type="region of interest" description="Disordered" evidence="3">
    <location>
        <begin position="194"/>
        <end position="216"/>
    </location>
</feature>
<dbReference type="AlphaFoldDB" id="A0ABD3QFS5"/>
<comment type="caution">
    <text evidence="4">The sequence shown here is derived from an EMBL/GenBank/DDBJ whole genome shotgun (WGS) entry which is preliminary data.</text>
</comment>
<evidence type="ECO:0000313" key="5">
    <source>
        <dbReference type="Proteomes" id="UP001530400"/>
    </source>
</evidence>
<evidence type="ECO:0000256" key="3">
    <source>
        <dbReference type="SAM" id="MobiDB-lite"/>
    </source>
</evidence>
<keyword evidence="5" id="KW-1185">Reference proteome</keyword>
<proteinExistence type="predicted"/>
<reference evidence="4 5" key="1">
    <citation type="submission" date="2024-10" db="EMBL/GenBank/DDBJ databases">
        <title>Updated reference genomes for cyclostephanoid diatoms.</title>
        <authorList>
            <person name="Roberts W.R."/>
            <person name="Alverson A.J."/>
        </authorList>
    </citation>
    <scope>NUCLEOTIDE SEQUENCE [LARGE SCALE GENOMIC DNA]</scope>
    <source>
        <strain evidence="4 5">AJA010-31</strain>
    </source>
</reference>
<keyword evidence="1" id="KW-0240">DNA-directed RNA polymerase</keyword>
<dbReference type="Gene3D" id="3.30.1490.120">
    <property type="entry name" value="RNA polymerase Rpb7-like, N-terminal domain"/>
    <property type="match status" value="1"/>
</dbReference>
<accession>A0ABD3QFS5</accession>
<evidence type="ECO:0000256" key="1">
    <source>
        <dbReference type="ARBA" id="ARBA00022478"/>
    </source>
</evidence>
<name>A0ABD3QFS5_9STRA</name>
<dbReference type="EMBL" id="JALLPJ020000201">
    <property type="protein sequence ID" value="KAL3798919.1"/>
    <property type="molecule type" value="Genomic_DNA"/>
</dbReference>
<protein>
    <submittedName>
        <fullName evidence="4">Uncharacterized protein</fullName>
    </submittedName>
</protein>
<evidence type="ECO:0000313" key="4">
    <source>
        <dbReference type="EMBL" id="KAL3798919.1"/>
    </source>
</evidence>
<dbReference type="Proteomes" id="UP001530400">
    <property type="component" value="Unassembled WGS sequence"/>
</dbReference>
<evidence type="ECO:0000256" key="2">
    <source>
        <dbReference type="ARBA" id="ARBA00023163"/>
    </source>
</evidence>
<sequence>MMKAKICRARKHKKDKTKKHKKKDGKISNGKDQPVNTESKMIADIVNSNESKGKILTLLAKSSKEGNTNNKSSPYQIKTIIGSAALLPTSLSSVPGKIRSLLHSLLLRYDAKLGGVLLSLEDDAKILPIDSDNKDGYHRRGGASLVGGRIIDDLPYVHYRFQVHGLVFCPKVGMKLKGQDSFSILPRWNGVERDNSSGRQIGSNNHGNGDDNDLDINDELLGPSTSIYLDDTVEFVVEKIHECGGNVMLDGTMPLVSTLD</sequence>
<gene>
    <name evidence="4" type="ORF">ACHAWO_013036</name>
</gene>